<feature type="region of interest" description="Disordered" evidence="1">
    <location>
        <begin position="354"/>
        <end position="377"/>
    </location>
</feature>
<evidence type="ECO:0000259" key="2">
    <source>
        <dbReference type="Pfam" id="PF05670"/>
    </source>
</evidence>
<name>A0A4P6I2Q8_9BACT</name>
<feature type="compositionally biased region" description="Basic and acidic residues" evidence="1">
    <location>
        <begin position="354"/>
        <end position="366"/>
    </location>
</feature>
<evidence type="ECO:0000256" key="1">
    <source>
        <dbReference type="SAM" id="MobiDB-lite"/>
    </source>
</evidence>
<dbReference type="GO" id="GO:0000049">
    <property type="term" value="F:tRNA binding"/>
    <property type="evidence" value="ECO:0007669"/>
    <property type="project" value="TreeGrafter"/>
</dbReference>
<evidence type="ECO:0000313" key="3">
    <source>
        <dbReference type="EMBL" id="QAZ68129.1"/>
    </source>
</evidence>
<evidence type="ECO:0000313" key="4">
    <source>
        <dbReference type="Proteomes" id="UP000293296"/>
    </source>
</evidence>
<gene>
    <name evidence="3" type="ORF">C3Y92_13195</name>
</gene>
<dbReference type="EMBL" id="CP026538">
    <property type="protein sequence ID" value="QAZ68129.1"/>
    <property type="molecule type" value="Genomic_DNA"/>
</dbReference>
<dbReference type="Proteomes" id="UP000293296">
    <property type="component" value="Chromosome"/>
</dbReference>
<keyword evidence="4" id="KW-1185">Reference proteome</keyword>
<proteinExistence type="predicted"/>
<feature type="domain" description="NFACT RNA-binding" evidence="2">
    <location>
        <begin position="386"/>
        <end position="479"/>
    </location>
</feature>
<dbReference type="InterPro" id="IPR051608">
    <property type="entry name" value="RQC_Subunit_NEMF"/>
</dbReference>
<dbReference type="Pfam" id="PF05670">
    <property type="entry name" value="NFACT-R_1"/>
    <property type="match status" value="1"/>
</dbReference>
<dbReference type="Gene3D" id="2.30.310.10">
    <property type="entry name" value="ibrinogen binding protein from staphylococcus aureus domain"/>
    <property type="match status" value="1"/>
</dbReference>
<dbReference type="InterPro" id="IPR008532">
    <property type="entry name" value="NFACT_RNA-bd"/>
</dbReference>
<dbReference type="KEGG" id="dcb:C3Y92_13195"/>
<dbReference type="GO" id="GO:0072344">
    <property type="term" value="P:rescue of stalled ribosome"/>
    <property type="evidence" value="ECO:0007669"/>
    <property type="project" value="TreeGrafter"/>
</dbReference>
<dbReference type="GO" id="GO:1990112">
    <property type="term" value="C:RQC complex"/>
    <property type="evidence" value="ECO:0007669"/>
    <property type="project" value="TreeGrafter"/>
</dbReference>
<dbReference type="AlphaFoldDB" id="A0A4P6I2Q8"/>
<accession>A0A4P6I2Q8</accession>
<dbReference type="OrthoDB" id="9766163at2"/>
<sequence length="509" mass="55197">MEAVFFRVLVRELAAALPGARVEKVFLPVPNVFTLSLYLPSGRVVPGCEGKKTVHLHARYGTGRFFLFLSGSKTAQPDRAPGQAMRLRKHLRGRRVQRLVPDWPNRRLTLVFTGDGPALVLDPRSFPVLAEAPAQDAATAKPGWPDIETVTGDPDIWQAHPQLSPGLRRRLAALPRDGRQAVYDRLQQDAAEGFFLERKGGEPLALWPVAWPGKPQPDVTTESFPTALEAAAAFGLPLAFGEVSGRRDAPEADAATARVRRRQRALAKLAADEARMRAFIARKAEADRIAAHLHLLDKTAKIPELFFTNDDGTETALTLDPALSILGNMQKLYHLAAKGQRGLAAIAARRRDLQGEKKDLQGREHAPASPQRAAGASGSLKGVAAHVYRTSDGFLALRGKNAKANDQLLRLANAYDLWFHVADGPGTHVILRRDHPGRDVPRRSLEEAAGLAALASYAAGAGTADVWLARVGDVRRVKGGAPGQVTVTRMLETLRAAVDPALESLREKA</sequence>
<reference evidence="3 4" key="1">
    <citation type="submission" date="2018-02" db="EMBL/GenBank/DDBJ databases">
        <title>Genome sequence of Desulfovibrio carbinolicus DSM 3852.</title>
        <authorList>
            <person name="Wilbanks E."/>
            <person name="Skennerton C.T."/>
            <person name="Orphan V.J."/>
        </authorList>
    </citation>
    <scope>NUCLEOTIDE SEQUENCE [LARGE SCALE GENOMIC DNA]</scope>
    <source>
        <strain evidence="3 4">DSM 3852</strain>
    </source>
</reference>
<dbReference type="GO" id="GO:0043023">
    <property type="term" value="F:ribosomal large subunit binding"/>
    <property type="evidence" value="ECO:0007669"/>
    <property type="project" value="TreeGrafter"/>
</dbReference>
<dbReference type="PANTHER" id="PTHR15239:SF6">
    <property type="entry name" value="RIBOSOME QUALITY CONTROL COMPLEX SUBUNIT NEMF"/>
    <property type="match status" value="1"/>
</dbReference>
<dbReference type="PANTHER" id="PTHR15239">
    <property type="entry name" value="NUCLEAR EXPORT MEDIATOR FACTOR NEMF"/>
    <property type="match status" value="1"/>
</dbReference>
<protein>
    <submittedName>
        <fullName evidence="3">DUF814 domain-containing protein</fullName>
    </submittedName>
</protein>
<dbReference type="RefSeq" id="WP_129353322.1">
    <property type="nucleotide sequence ID" value="NZ_CP026538.1"/>
</dbReference>
<organism evidence="3 4">
    <name type="scientific">Solidesulfovibrio carbinolicus</name>
    <dbReference type="NCBI Taxonomy" id="296842"/>
    <lineage>
        <taxon>Bacteria</taxon>
        <taxon>Pseudomonadati</taxon>
        <taxon>Thermodesulfobacteriota</taxon>
        <taxon>Desulfovibrionia</taxon>
        <taxon>Desulfovibrionales</taxon>
        <taxon>Desulfovibrionaceae</taxon>
        <taxon>Solidesulfovibrio</taxon>
    </lineage>
</organism>